<reference evidence="1" key="1">
    <citation type="submission" date="2020-04" db="EMBL/GenBank/DDBJ databases">
        <authorList>
            <person name="Zhang T."/>
        </authorList>
    </citation>
    <scope>NUCLEOTIDE SEQUENCE</scope>
    <source>
        <strain evidence="1">HKST-UBA02</strain>
    </source>
</reference>
<sequence length="624" mass="70110">MDPRLLDYYNRELQYLREMGGEFARENPKVAARLSLDGFECQDPYVERLLEGFAFLSARVQLRLDAEFPRFTQHLIELLYPHYLCPTPSMAVVQMQPDLAEGGLAQGYLVERGTVMRSSIGKGDQTPCEYRVAHPTWLWPVQLEQAEYVGYFGDLAGIPGVDLSRVKAGIRFKLRATAGLTFDRIKMDALRVHLRGRGPTPVRLYEQLVGSAVAVVVRPVERPVTWMEVAPGSSIRQVGFEDDESLLPFVDRSFRGYRYLHEYFAFPERFLFVDIGGLSRGLRRCASSEVEVLVLFDRSDSVLENAIDAGDFALHATPAINLFPKRADRIHLDAKNHEYHVVPDRTRPFDFEVFRVEGVKGHGTVADDEVEFLPFYAHTDGNRYGEVQAYFSVNRAPRMLSSKQKRSGPRSSYIGSEVWVALVDGKEAPYRSELKQLSVRTLCTNRDLPLHMPLGQGTTDFSLDSGAPVKAIRVLSGPSKPRPARYGGELIWRFLSHLSLNYLSLANTPGQGAASLRDLLALYVDLGEPHTRKQIDGVRSIESRSVTRRIPSMGPISFGRGLEIGLQLDESAFEGSGVFLLGAVLDRFFAKYVSINSFTETVVKTTDRGEIVRWPIRTGQRALL</sequence>
<dbReference type="AlphaFoldDB" id="A0A956NEE9"/>
<dbReference type="PIRSF" id="PIRSF028304">
    <property type="entry name" value="UCP028304"/>
    <property type="match status" value="1"/>
</dbReference>
<organism evidence="1 2">
    <name type="scientific">Eiseniibacteriota bacterium</name>
    <dbReference type="NCBI Taxonomy" id="2212470"/>
    <lineage>
        <taxon>Bacteria</taxon>
        <taxon>Candidatus Eiseniibacteriota</taxon>
    </lineage>
</organism>
<dbReference type="Pfam" id="PF05947">
    <property type="entry name" value="T6SS_TssF"/>
    <property type="match status" value="1"/>
</dbReference>
<accession>A0A956NEE9</accession>
<dbReference type="NCBIfam" id="TIGR03359">
    <property type="entry name" value="VI_chp_6"/>
    <property type="match status" value="1"/>
</dbReference>
<dbReference type="EMBL" id="JAGQHS010000107">
    <property type="protein sequence ID" value="MCA9757588.1"/>
    <property type="molecule type" value="Genomic_DNA"/>
</dbReference>
<dbReference type="PANTHER" id="PTHR35370:SF1">
    <property type="entry name" value="TYPE VI SECRETION SYSTEM COMPONENT TSSF1"/>
    <property type="match status" value="1"/>
</dbReference>
<dbReference type="Proteomes" id="UP000739538">
    <property type="component" value="Unassembled WGS sequence"/>
</dbReference>
<gene>
    <name evidence="1" type="primary">tssF</name>
    <name evidence="1" type="ORF">KDA27_17415</name>
</gene>
<dbReference type="InterPro" id="IPR010272">
    <property type="entry name" value="T6SS_TssF"/>
</dbReference>
<name>A0A956NEE9_UNCEI</name>
<evidence type="ECO:0000313" key="1">
    <source>
        <dbReference type="EMBL" id="MCA9757588.1"/>
    </source>
</evidence>
<evidence type="ECO:0000313" key="2">
    <source>
        <dbReference type="Proteomes" id="UP000739538"/>
    </source>
</evidence>
<proteinExistence type="predicted"/>
<comment type="caution">
    <text evidence="1">The sequence shown here is derived from an EMBL/GenBank/DDBJ whole genome shotgun (WGS) entry which is preliminary data.</text>
</comment>
<reference evidence="1" key="2">
    <citation type="journal article" date="2021" name="Microbiome">
        <title>Successional dynamics and alternative stable states in a saline activated sludge microbial community over 9 years.</title>
        <authorList>
            <person name="Wang Y."/>
            <person name="Ye J."/>
            <person name="Ju F."/>
            <person name="Liu L."/>
            <person name="Boyd J.A."/>
            <person name="Deng Y."/>
            <person name="Parks D.H."/>
            <person name="Jiang X."/>
            <person name="Yin X."/>
            <person name="Woodcroft B.J."/>
            <person name="Tyson G.W."/>
            <person name="Hugenholtz P."/>
            <person name="Polz M.F."/>
            <person name="Zhang T."/>
        </authorList>
    </citation>
    <scope>NUCLEOTIDE SEQUENCE</scope>
    <source>
        <strain evidence="1">HKST-UBA02</strain>
    </source>
</reference>
<dbReference type="PANTHER" id="PTHR35370">
    <property type="entry name" value="CYTOPLASMIC PROTEIN-RELATED-RELATED"/>
    <property type="match status" value="1"/>
</dbReference>
<protein>
    <submittedName>
        <fullName evidence="1">Type VI secretion system baseplate subunit TssF</fullName>
    </submittedName>
</protein>